<name>A0A392MPY2_9FABA</name>
<keyword evidence="3" id="KW-1185">Reference proteome</keyword>
<feature type="compositionally biased region" description="Basic and acidic residues" evidence="1">
    <location>
        <begin position="109"/>
        <end position="125"/>
    </location>
</feature>
<gene>
    <name evidence="2" type="ORF">A2U01_0010424</name>
</gene>
<evidence type="ECO:0000313" key="2">
    <source>
        <dbReference type="EMBL" id="MCH89527.1"/>
    </source>
</evidence>
<protein>
    <submittedName>
        <fullName evidence="2">DUF4283 domain protein</fullName>
    </submittedName>
</protein>
<sequence length="125" mass="14504">MNEAKDWIEQWFRDILLWNPKEVNNERMVWLRAYGIPVHPWYDHFFTAITASTGKFINSDDCTMKKDCMDVARLLVRTSGILPGKKTKVNDAEEEDESDNDSEEVPMLSHHDGIGGEKINEYSLK</sequence>
<dbReference type="PANTHER" id="PTHR34427:SF5">
    <property type="entry name" value="DUF4283 DOMAIN-CONTAINING PROTEIN"/>
    <property type="match status" value="1"/>
</dbReference>
<evidence type="ECO:0000313" key="3">
    <source>
        <dbReference type="Proteomes" id="UP000265520"/>
    </source>
</evidence>
<evidence type="ECO:0000256" key="1">
    <source>
        <dbReference type="SAM" id="MobiDB-lite"/>
    </source>
</evidence>
<dbReference type="PANTHER" id="PTHR34427">
    <property type="entry name" value="DUF4283 DOMAIN PROTEIN"/>
    <property type="match status" value="1"/>
</dbReference>
<feature type="region of interest" description="Disordered" evidence="1">
    <location>
        <begin position="85"/>
        <end position="125"/>
    </location>
</feature>
<proteinExistence type="predicted"/>
<comment type="caution">
    <text evidence="2">The sequence shown here is derived from an EMBL/GenBank/DDBJ whole genome shotgun (WGS) entry which is preliminary data.</text>
</comment>
<dbReference type="AlphaFoldDB" id="A0A392MPY2"/>
<dbReference type="Proteomes" id="UP000265520">
    <property type="component" value="Unassembled WGS sequence"/>
</dbReference>
<dbReference type="EMBL" id="LXQA010016339">
    <property type="protein sequence ID" value="MCH89527.1"/>
    <property type="molecule type" value="Genomic_DNA"/>
</dbReference>
<reference evidence="2 3" key="1">
    <citation type="journal article" date="2018" name="Front. Plant Sci.">
        <title>Red Clover (Trifolium pratense) and Zigzag Clover (T. medium) - A Picture of Genomic Similarities and Differences.</title>
        <authorList>
            <person name="Dluhosova J."/>
            <person name="Istvanek J."/>
            <person name="Nedelnik J."/>
            <person name="Repkova J."/>
        </authorList>
    </citation>
    <scope>NUCLEOTIDE SEQUENCE [LARGE SCALE GENOMIC DNA]</scope>
    <source>
        <strain evidence="3">cv. 10/8</strain>
        <tissue evidence="2">Leaf</tissue>
    </source>
</reference>
<feature type="non-terminal residue" evidence="2">
    <location>
        <position position="125"/>
    </location>
</feature>
<organism evidence="2 3">
    <name type="scientific">Trifolium medium</name>
    <dbReference type="NCBI Taxonomy" id="97028"/>
    <lineage>
        <taxon>Eukaryota</taxon>
        <taxon>Viridiplantae</taxon>
        <taxon>Streptophyta</taxon>
        <taxon>Embryophyta</taxon>
        <taxon>Tracheophyta</taxon>
        <taxon>Spermatophyta</taxon>
        <taxon>Magnoliopsida</taxon>
        <taxon>eudicotyledons</taxon>
        <taxon>Gunneridae</taxon>
        <taxon>Pentapetalae</taxon>
        <taxon>rosids</taxon>
        <taxon>fabids</taxon>
        <taxon>Fabales</taxon>
        <taxon>Fabaceae</taxon>
        <taxon>Papilionoideae</taxon>
        <taxon>50 kb inversion clade</taxon>
        <taxon>NPAAA clade</taxon>
        <taxon>Hologalegina</taxon>
        <taxon>IRL clade</taxon>
        <taxon>Trifolieae</taxon>
        <taxon>Trifolium</taxon>
    </lineage>
</organism>
<accession>A0A392MPY2</accession>
<feature type="compositionally biased region" description="Acidic residues" evidence="1">
    <location>
        <begin position="92"/>
        <end position="104"/>
    </location>
</feature>